<dbReference type="PhylomeDB" id="B4DGY9"/>
<proteinExistence type="evidence at transcript level"/>
<accession>B4DGY9</accession>
<dbReference type="EMBL" id="AK294844">
    <property type="protein sequence ID" value="BAG57950.1"/>
    <property type="molecule type" value="mRNA"/>
</dbReference>
<evidence type="ECO:0000313" key="1">
    <source>
        <dbReference type="EMBL" id="BAG57950.1"/>
    </source>
</evidence>
<dbReference type="AlphaFoldDB" id="B4DGY9"/>
<reference evidence="1" key="1">
    <citation type="submission" date="2007-10" db="EMBL/GenBank/DDBJ databases">
        <title>NEDO human cDNA sequencing project focused on splicing variants.</title>
        <authorList>
            <person name="Wakamatsu A."/>
            <person name="Yamamoto J."/>
            <person name="Kimura K."/>
            <person name="Ishii S."/>
            <person name="Watanabe K."/>
            <person name="Sugiyama A."/>
            <person name="Murakawa K."/>
            <person name="Kaida T."/>
            <person name="Tsuchiya K."/>
            <person name="Fukuzumi Y."/>
            <person name="Kumagai A."/>
            <person name="Oishi Y."/>
            <person name="Yamamoto S."/>
            <person name="Ono Y."/>
            <person name="Komori Y."/>
            <person name="Yamazaki M."/>
            <person name="Kisu Y."/>
            <person name="Nishikawa T."/>
            <person name="Sugano S."/>
            <person name="Nomura N."/>
            <person name="Isogai T."/>
        </authorList>
    </citation>
    <scope>NUCLEOTIDE SEQUENCE</scope>
    <source>
        <tissue evidence="1">Brain</tissue>
    </source>
</reference>
<organism evidence="1">
    <name type="scientific">Homo sapiens</name>
    <name type="common">Human</name>
    <dbReference type="NCBI Taxonomy" id="9606"/>
    <lineage>
        <taxon>Eukaryota</taxon>
        <taxon>Metazoa</taxon>
        <taxon>Chordata</taxon>
        <taxon>Craniata</taxon>
        <taxon>Vertebrata</taxon>
        <taxon>Euteleostomi</taxon>
        <taxon>Mammalia</taxon>
        <taxon>Eutheria</taxon>
        <taxon>Euarchontoglires</taxon>
        <taxon>Primates</taxon>
        <taxon>Haplorrhini</taxon>
        <taxon>Catarrhini</taxon>
        <taxon>Hominidae</taxon>
        <taxon>Homo</taxon>
    </lineage>
</organism>
<protein>
    <submittedName>
        <fullName evidence="1">cDNA FLJ61769</fullName>
    </submittedName>
</protein>
<name>B4DGY9_HUMAN</name>
<sequence length="124" mass="14165">MVRATRGYWEAKGKWQTWLRFRKKSSKCREARTFPSFKFLKGSQSSFSSLLQMPLQSFTAAHTYRRRNSPSQKDDRALGAGVPLVLAESLDACEVKPDLGKAALWTLLAVPHTQLGFLRKQHRL</sequence>